<reference evidence="4 5" key="1">
    <citation type="journal article" date="2014" name="PLoS Genet.">
        <title>Phylogenetically driven sequencing of extremely halophilic archaea reveals strategies for static and dynamic osmo-response.</title>
        <authorList>
            <person name="Becker E.A."/>
            <person name="Seitzer P.M."/>
            <person name="Tritt A."/>
            <person name="Larsen D."/>
            <person name="Krusor M."/>
            <person name="Yao A.I."/>
            <person name="Wu D."/>
            <person name="Madern D."/>
            <person name="Eisen J.A."/>
            <person name="Darling A.E."/>
            <person name="Facciotti M.T."/>
        </authorList>
    </citation>
    <scope>NUCLEOTIDE SEQUENCE [LARGE SCALE GENOMIC DNA]</scope>
    <source>
        <strain evidence="5">DSM 18310 / JCM 13924 / TL6</strain>
    </source>
</reference>
<dbReference type="Proteomes" id="UP000011559">
    <property type="component" value="Unassembled WGS sequence"/>
</dbReference>
<name>M0G297_HALPT</name>
<dbReference type="Pfam" id="PF01978">
    <property type="entry name" value="TrmB"/>
    <property type="match status" value="1"/>
</dbReference>
<dbReference type="Gene3D" id="1.10.10.10">
    <property type="entry name" value="Winged helix-like DNA-binding domain superfamily/Winged helix DNA-binding domain"/>
    <property type="match status" value="1"/>
</dbReference>
<dbReference type="CDD" id="cd09124">
    <property type="entry name" value="PLDc_like_TrmB_middle"/>
    <property type="match status" value="1"/>
</dbReference>
<dbReference type="AlphaFoldDB" id="M0G297"/>
<evidence type="ECO:0000259" key="3">
    <source>
        <dbReference type="Pfam" id="PF11495"/>
    </source>
</evidence>
<evidence type="ECO:0000313" key="5">
    <source>
        <dbReference type="Proteomes" id="UP000011559"/>
    </source>
</evidence>
<comment type="caution">
    <text evidence="4">The sequence shown here is derived from an EMBL/GenBank/DDBJ whole genome shotgun (WGS) entry which is preliminary data.</text>
</comment>
<gene>
    <name evidence="4" type="ORF">C457_16022</name>
</gene>
<dbReference type="EMBL" id="AOLG01000053">
    <property type="protein sequence ID" value="ELZ65662.1"/>
    <property type="molecule type" value="Genomic_DNA"/>
</dbReference>
<feature type="domain" description="Transcription regulator TrmB C-terminal" evidence="3">
    <location>
        <begin position="111"/>
        <end position="351"/>
    </location>
</feature>
<dbReference type="InterPro" id="IPR036390">
    <property type="entry name" value="WH_DNA-bd_sf"/>
</dbReference>
<dbReference type="InterPro" id="IPR002831">
    <property type="entry name" value="Tscrpt_reg_TrmB_N"/>
</dbReference>
<keyword evidence="5" id="KW-1185">Reference proteome</keyword>
<organism evidence="4 5">
    <name type="scientific">Haloferax prahovense (strain DSM 18310 / JCM 13924 / TL6)</name>
    <dbReference type="NCBI Taxonomy" id="1227461"/>
    <lineage>
        <taxon>Archaea</taxon>
        <taxon>Methanobacteriati</taxon>
        <taxon>Methanobacteriota</taxon>
        <taxon>Stenosarchaea group</taxon>
        <taxon>Halobacteria</taxon>
        <taxon>Halobacteriales</taxon>
        <taxon>Haloferacaceae</taxon>
        <taxon>Haloferax</taxon>
    </lineage>
</organism>
<protein>
    <submittedName>
        <fullName evidence="4">Transcriptional regulator TrmB</fullName>
    </submittedName>
</protein>
<comment type="similarity">
    <text evidence="1">Belongs to the transcriptional regulator TrmB family.</text>
</comment>
<dbReference type="OrthoDB" id="96194at2157"/>
<dbReference type="PANTHER" id="PTHR34293:SF1">
    <property type="entry name" value="HTH-TYPE TRANSCRIPTIONAL REGULATOR TRMBL2"/>
    <property type="match status" value="1"/>
</dbReference>
<evidence type="ECO:0000313" key="4">
    <source>
        <dbReference type="EMBL" id="ELZ65662.1"/>
    </source>
</evidence>
<sequence length="365" mass="40907">MDRETLTKALEYADLTSYQADAYLTLLEMGVSPAIEVGRESAVPVSQVYDVLRSLESKGYVETIEREKLYVQPCDPEAAMADLESRGELLHDAAEAVRERYRTPERMDARVGVTKRVETAVENAQDLIDDAETVVEVAGSFEQLQSLSPALREARDRGVVVRAAVYIDQDDEPPAAFDPSGVLSELRVCTIPGPYLVVIDRNRTCFGPNPRSDEDYGVLVYDRILPFVFHWFFLTCLWNLYPTVYLDAEDQYTYVTIEEFIRDIVPLWERGFELGVTVEGIDLADGGETTVEGSVADISFYGDERPPSRLALSDLGAYKNLTLDTGDETAVVGGWGAVFEDMEIRTITLERIDIGETPFTHERRD</sequence>
<accession>M0G297</accession>
<dbReference type="InterPro" id="IPR021586">
    <property type="entry name" value="Tscrpt_reg_TrmB_C"/>
</dbReference>
<dbReference type="RefSeq" id="WP_008096159.1">
    <property type="nucleotide sequence ID" value="NZ_AOLG01000053.1"/>
</dbReference>
<proteinExistence type="inferred from homology"/>
<dbReference type="PATRIC" id="fig|1227461.3.peg.3130"/>
<dbReference type="PANTHER" id="PTHR34293">
    <property type="entry name" value="HTH-TYPE TRANSCRIPTIONAL REGULATOR TRMBL2"/>
    <property type="match status" value="1"/>
</dbReference>
<dbReference type="SUPFAM" id="SSF46785">
    <property type="entry name" value="Winged helix' DNA-binding domain"/>
    <property type="match status" value="1"/>
</dbReference>
<evidence type="ECO:0000259" key="2">
    <source>
        <dbReference type="Pfam" id="PF01978"/>
    </source>
</evidence>
<dbReference type="InterPro" id="IPR036388">
    <property type="entry name" value="WH-like_DNA-bd_sf"/>
</dbReference>
<evidence type="ECO:0000256" key="1">
    <source>
        <dbReference type="ARBA" id="ARBA00007287"/>
    </source>
</evidence>
<feature type="domain" description="Transcription regulator TrmB N-terminal" evidence="2">
    <location>
        <begin position="13"/>
        <end position="77"/>
    </location>
</feature>
<dbReference type="Pfam" id="PF11495">
    <property type="entry name" value="Regulator_TrmB"/>
    <property type="match status" value="1"/>
</dbReference>
<dbReference type="InterPro" id="IPR051797">
    <property type="entry name" value="TrmB-like"/>
</dbReference>
<dbReference type="SUPFAM" id="SSF159071">
    <property type="entry name" value="TrmB C-terminal domain-like"/>
    <property type="match status" value="1"/>
</dbReference>